<accession>A0AAF0J1Z1</accession>
<evidence type="ECO:0000313" key="3">
    <source>
        <dbReference type="EMBL" id="WFD25013.1"/>
    </source>
</evidence>
<gene>
    <name evidence="3" type="primary">RNR2</name>
    <name evidence="3" type="ORF">MEQU1_003722</name>
</gene>
<keyword evidence="2" id="KW-0472">Membrane</keyword>
<feature type="transmembrane region" description="Helical" evidence="2">
    <location>
        <begin position="217"/>
        <end position="238"/>
    </location>
</feature>
<dbReference type="CDD" id="cd01049">
    <property type="entry name" value="RNRR2"/>
    <property type="match status" value="1"/>
</dbReference>
<dbReference type="InterPro" id="IPR012348">
    <property type="entry name" value="RNR-like"/>
</dbReference>
<evidence type="ECO:0000256" key="1">
    <source>
        <dbReference type="ARBA" id="ARBA00009303"/>
    </source>
</evidence>
<dbReference type="PROSITE" id="PS00368">
    <property type="entry name" value="RIBORED_SMALL"/>
    <property type="match status" value="1"/>
</dbReference>
<dbReference type="SUPFAM" id="SSF47240">
    <property type="entry name" value="Ferritin-like"/>
    <property type="match status" value="1"/>
</dbReference>
<organism evidence="3 4">
    <name type="scientific">Malassezia equina</name>
    <dbReference type="NCBI Taxonomy" id="1381935"/>
    <lineage>
        <taxon>Eukaryota</taxon>
        <taxon>Fungi</taxon>
        <taxon>Dikarya</taxon>
        <taxon>Basidiomycota</taxon>
        <taxon>Ustilaginomycotina</taxon>
        <taxon>Malasseziomycetes</taxon>
        <taxon>Malasseziales</taxon>
        <taxon>Malasseziaceae</taxon>
        <taxon>Malassezia</taxon>
    </lineage>
</organism>
<dbReference type="PANTHER" id="PTHR23409">
    <property type="entry name" value="RIBONUCLEOSIDE-DIPHOSPHATE REDUCTASE SMALL CHAIN"/>
    <property type="match status" value="1"/>
</dbReference>
<reference evidence="3" key="1">
    <citation type="submission" date="2023-03" db="EMBL/GenBank/DDBJ databases">
        <title>Mating type loci evolution in Malassezia.</title>
        <authorList>
            <person name="Coelho M.A."/>
        </authorList>
    </citation>
    <scope>NUCLEOTIDE SEQUENCE</scope>
    <source>
        <strain evidence="3">CBS 12830</strain>
    </source>
</reference>
<dbReference type="InterPro" id="IPR033909">
    <property type="entry name" value="RNR_small"/>
</dbReference>
<keyword evidence="2" id="KW-1133">Transmembrane helix</keyword>
<dbReference type="GO" id="GO:0009263">
    <property type="term" value="P:deoxyribonucleotide biosynthetic process"/>
    <property type="evidence" value="ECO:0007669"/>
    <property type="project" value="InterPro"/>
</dbReference>
<sequence>MSVSATPSKQVAADLAKIDVSASPTKAKMALKPKEVAAQPATDDHIYGKFVGEVDLAEEDEPLLKENKSRFVLFPIRYHEIWQMYKKAEASFWTAEEMDLSKDLHDWDHRMNDNERHFVSHVLAFFAASDGIVNENLVERFSAEVQAAEARCFYGFQIMMENIHSETYSLLIDTYIREPEQREYLFNAIETIPVVKQKAEWALRWISDKRASFSERLVAFAAVEGIFFSGSFASIFWLKKRGLMPGLSFSNELISRDEGLHTDFACLLFSHLKKRAHPDTVNRIITEAVAIEQDFLTDALPVSLIGMNARLMCQYIEFVADRLLVNLGNPKHYNSTNPFDFMENISLQGKSNFFERRVADYAKAGVAKDEETVQNTSTHTFSLEEDF</sequence>
<keyword evidence="4" id="KW-1185">Reference proteome</keyword>
<dbReference type="Proteomes" id="UP001214415">
    <property type="component" value="Chromosome 8"/>
</dbReference>
<proteinExistence type="inferred from homology"/>
<name>A0AAF0J1Z1_9BASI</name>
<dbReference type="EMBL" id="CP119907">
    <property type="protein sequence ID" value="WFD25013.1"/>
    <property type="molecule type" value="Genomic_DNA"/>
</dbReference>
<dbReference type="GO" id="GO:0004748">
    <property type="term" value="F:ribonucleoside-diphosphate reductase activity, thioredoxin disulfide as acceptor"/>
    <property type="evidence" value="ECO:0007669"/>
    <property type="project" value="UniProtKB-EC"/>
</dbReference>
<dbReference type="InterPro" id="IPR009078">
    <property type="entry name" value="Ferritin-like_SF"/>
</dbReference>
<evidence type="ECO:0000313" key="4">
    <source>
        <dbReference type="Proteomes" id="UP001214415"/>
    </source>
</evidence>
<dbReference type="EC" id="1.17.4.1" evidence="3"/>
<keyword evidence="2" id="KW-0812">Transmembrane</keyword>
<protein>
    <submittedName>
        <fullName evidence="3">Ribonucleoside-diphosphate reductase</fullName>
        <ecNumber evidence="3">1.17.4.1</ecNumber>
    </submittedName>
</protein>
<dbReference type="PANTHER" id="PTHR23409:SF18">
    <property type="entry name" value="RIBONUCLEOSIDE-DIPHOSPHATE REDUCTASE SUBUNIT M2"/>
    <property type="match status" value="1"/>
</dbReference>
<dbReference type="InterPro" id="IPR030475">
    <property type="entry name" value="RNR_small_AS"/>
</dbReference>
<evidence type="ECO:0000256" key="2">
    <source>
        <dbReference type="SAM" id="Phobius"/>
    </source>
</evidence>
<dbReference type="AlphaFoldDB" id="A0AAF0J1Z1"/>
<comment type="similarity">
    <text evidence="1">Belongs to the ribonucleoside diphosphate reductase small chain family.</text>
</comment>
<keyword evidence="3" id="KW-0560">Oxidoreductase</keyword>
<dbReference type="Pfam" id="PF00268">
    <property type="entry name" value="Ribonuc_red_sm"/>
    <property type="match status" value="1"/>
</dbReference>
<dbReference type="InterPro" id="IPR000358">
    <property type="entry name" value="RNR_small_fam"/>
</dbReference>
<dbReference type="Gene3D" id="1.10.620.20">
    <property type="entry name" value="Ribonucleotide Reductase, subunit A"/>
    <property type="match status" value="1"/>
</dbReference>